<keyword evidence="5" id="KW-1185">Reference proteome</keyword>
<comment type="caution">
    <text evidence="4">The sequence shown here is derived from an EMBL/GenBank/DDBJ whole genome shotgun (WGS) entry which is preliminary data.</text>
</comment>
<feature type="signal peptide" evidence="3">
    <location>
        <begin position="1"/>
        <end position="40"/>
    </location>
</feature>
<dbReference type="AlphaFoldDB" id="A0A3M7PCU0"/>
<name>A0A3M7PCU0_BRAPC</name>
<gene>
    <name evidence="4" type="ORF">BpHYR1_044667</name>
</gene>
<dbReference type="Proteomes" id="UP000276133">
    <property type="component" value="Unassembled WGS sequence"/>
</dbReference>
<proteinExistence type="predicted"/>
<dbReference type="OrthoDB" id="10024397at2759"/>
<keyword evidence="2" id="KW-0472">Membrane</keyword>
<keyword evidence="2" id="KW-1133">Transmembrane helix</keyword>
<keyword evidence="2" id="KW-0812">Transmembrane</keyword>
<dbReference type="EMBL" id="REGN01011783">
    <property type="protein sequence ID" value="RMZ96915.1"/>
    <property type="molecule type" value="Genomic_DNA"/>
</dbReference>
<evidence type="ECO:0000256" key="3">
    <source>
        <dbReference type="SAM" id="SignalP"/>
    </source>
</evidence>
<feature type="compositionally biased region" description="Acidic residues" evidence="1">
    <location>
        <begin position="145"/>
        <end position="154"/>
    </location>
</feature>
<accession>A0A3M7PCU0</accession>
<protein>
    <submittedName>
        <fullName evidence="4">Uncharacterized protein</fullName>
    </submittedName>
</protein>
<feature type="chain" id="PRO_5018016263" evidence="3">
    <location>
        <begin position="41"/>
        <end position="290"/>
    </location>
</feature>
<sequence length="290" mass="33167">MPKLVVFPITRTIPFRSLSQFSPKFLFVFVLLACFKSSNTCDIVGASACPHKPDNDLKEENFDDYCNKYKLNIECIYEKYQGCEKNDKYADAMESMKRGLKKKAKQLSEDCDIEIELVDEKSKPDKKKKGKDKSHGKKAKTTEPADNEYEYEDEETTTTGVPCRINSISSRCHNLMQNVQFNPNWSGVIKQKWCNSAGPYYTCLKKHMINCHAAIYQESVSYYEKIQKYIHSTSNINCPGGLEGCSVNSNDVRCKMGVKYGETNDSLRKKISLYLIINAIISYFLLGFKN</sequence>
<feature type="compositionally biased region" description="Basic residues" evidence="1">
    <location>
        <begin position="124"/>
        <end position="139"/>
    </location>
</feature>
<feature type="region of interest" description="Disordered" evidence="1">
    <location>
        <begin position="122"/>
        <end position="154"/>
    </location>
</feature>
<reference evidence="4 5" key="1">
    <citation type="journal article" date="2018" name="Sci. Rep.">
        <title>Genomic signatures of local adaptation to the degree of environmental predictability in rotifers.</title>
        <authorList>
            <person name="Franch-Gras L."/>
            <person name="Hahn C."/>
            <person name="Garcia-Roger E.M."/>
            <person name="Carmona M.J."/>
            <person name="Serra M."/>
            <person name="Gomez A."/>
        </authorList>
    </citation>
    <scope>NUCLEOTIDE SEQUENCE [LARGE SCALE GENOMIC DNA]</scope>
    <source>
        <strain evidence="4">HYR1</strain>
    </source>
</reference>
<keyword evidence="3" id="KW-0732">Signal</keyword>
<evidence type="ECO:0000313" key="4">
    <source>
        <dbReference type="EMBL" id="RMZ96915.1"/>
    </source>
</evidence>
<feature type="transmembrane region" description="Helical" evidence="2">
    <location>
        <begin position="271"/>
        <end position="288"/>
    </location>
</feature>
<evidence type="ECO:0000256" key="1">
    <source>
        <dbReference type="SAM" id="MobiDB-lite"/>
    </source>
</evidence>
<evidence type="ECO:0000313" key="5">
    <source>
        <dbReference type="Proteomes" id="UP000276133"/>
    </source>
</evidence>
<evidence type="ECO:0000256" key="2">
    <source>
        <dbReference type="SAM" id="Phobius"/>
    </source>
</evidence>
<organism evidence="4 5">
    <name type="scientific">Brachionus plicatilis</name>
    <name type="common">Marine rotifer</name>
    <name type="synonym">Brachionus muelleri</name>
    <dbReference type="NCBI Taxonomy" id="10195"/>
    <lineage>
        <taxon>Eukaryota</taxon>
        <taxon>Metazoa</taxon>
        <taxon>Spiralia</taxon>
        <taxon>Gnathifera</taxon>
        <taxon>Rotifera</taxon>
        <taxon>Eurotatoria</taxon>
        <taxon>Monogononta</taxon>
        <taxon>Pseudotrocha</taxon>
        <taxon>Ploima</taxon>
        <taxon>Brachionidae</taxon>
        <taxon>Brachionus</taxon>
    </lineage>
</organism>